<keyword evidence="6" id="KW-0539">Nucleus</keyword>
<dbReference type="PANTHER" id="PTHR31669:SF251">
    <property type="entry name" value="PROTEIN FAR1-RELATED SEQUENCE"/>
    <property type="match status" value="1"/>
</dbReference>
<dbReference type="PANTHER" id="PTHR31669">
    <property type="entry name" value="PROTEIN FAR1-RELATED SEQUENCE 10-RELATED"/>
    <property type="match status" value="1"/>
</dbReference>
<protein>
    <recommendedName>
        <fullName evidence="6">Protein FAR1-RELATED SEQUENCE</fullName>
    </recommendedName>
</protein>
<sequence length="384" mass="44338">MDQDDLISNIFWADAKMMIAYSHFGDVVSFDTTYRKNQSGRPFAILLGVNHHKQTAIFGVALLCDESAKTFIWLFDTFVKAMSAWNAMLEKYDLKDNDWLIQMFDLRNKWALVYGRETFCADMTTTQWSEGMNNVIKNYVSYQHNLLRFFEHFQRLIEDCHYEELKADFKATQSTPSLSFPVEILKDAASIYTPTVFNVFQDELCKAYDCAMQIFDHIGTVTEYKLTNHKKQFQHTVRYDFSNNTVIYSCRKFEFTGVLCSHALKVLSSKDIKKIHVQYILKRLTKSAKLQTQAPMKATETEETYKIARTALAKISKDVDAHLKDNNIGKSISKITEATTVPSASEKIKGIENRERVRGKSTRPRNTLERVRKKKNVALGEPSQ</sequence>
<feature type="region of interest" description="Disordered" evidence="7">
    <location>
        <begin position="343"/>
        <end position="384"/>
    </location>
</feature>
<comment type="subcellular location">
    <subcellularLocation>
        <location evidence="6">Nucleus</location>
    </subcellularLocation>
</comment>
<comment type="similarity">
    <text evidence="1 6">Belongs to the FHY3/FAR1 family.</text>
</comment>
<organism evidence="9 10">
    <name type="scientific">Ziziphus jujuba</name>
    <name type="common">Chinese jujube</name>
    <name type="synonym">Ziziphus sativa</name>
    <dbReference type="NCBI Taxonomy" id="326968"/>
    <lineage>
        <taxon>Eukaryota</taxon>
        <taxon>Viridiplantae</taxon>
        <taxon>Streptophyta</taxon>
        <taxon>Embryophyta</taxon>
        <taxon>Tracheophyta</taxon>
        <taxon>Spermatophyta</taxon>
        <taxon>Magnoliopsida</taxon>
        <taxon>eudicotyledons</taxon>
        <taxon>Gunneridae</taxon>
        <taxon>Pentapetalae</taxon>
        <taxon>rosids</taxon>
        <taxon>fabids</taxon>
        <taxon>Rosales</taxon>
        <taxon>Rhamnaceae</taxon>
        <taxon>Paliureae</taxon>
        <taxon>Ziziphus</taxon>
    </lineage>
</organism>
<dbReference type="InterPro" id="IPR006564">
    <property type="entry name" value="Znf_PMZ"/>
</dbReference>
<evidence type="ECO:0000313" key="9">
    <source>
        <dbReference type="Proteomes" id="UP001652623"/>
    </source>
</evidence>
<evidence type="ECO:0000256" key="1">
    <source>
        <dbReference type="ARBA" id="ARBA00005889"/>
    </source>
</evidence>
<dbReference type="InterPro" id="IPR031052">
    <property type="entry name" value="FHY3/FAR1"/>
</dbReference>
<comment type="function">
    <text evidence="6">Putative transcription activator involved in regulating light control of development.</text>
</comment>
<evidence type="ECO:0000256" key="4">
    <source>
        <dbReference type="ARBA" id="ARBA00022833"/>
    </source>
</evidence>
<reference evidence="10" key="1">
    <citation type="submission" date="2025-08" db="UniProtKB">
        <authorList>
            <consortium name="RefSeq"/>
        </authorList>
    </citation>
    <scope>IDENTIFICATION</scope>
    <source>
        <tissue evidence="10">Seedling</tissue>
    </source>
</reference>
<dbReference type="InterPro" id="IPR018289">
    <property type="entry name" value="MULE_transposase_dom"/>
</dbReference>
<keyword evidence="4 6" id="KW-0862">Zinc</keyword>
<evidence type="ECO:0000313" key="10">
    <source>
        <dbReference type="RefSeq" id="XP_060669123.1"/>
    </source>
</evidence>
<evidence type="ECO:0000256" key="7">
    <source>
        <dbReference type="SAM" id="MobiDB-lite"/>
    </source>
</evidence>
<evidence type="ECO:0000256" key="6">
    <source>
        <dbReference type="RuleBase" id="RU367018"/>
    </source>
</evidence>
<gene>
    <name evidence="10" type="primary">LOC132800137</name>
</gene>
<accession>A0ABM3ZXC1</accession>
<feature type="compositionally biased region" description="Basic and acidic residues" evidence="7">
    <location>
        <begin position="346"/>
        <end position="358"/>
    </location>
</feature>
<proteinExistence type="inferred from homology"/>
<keyword evidence="3 5" id="KW-0863">Zinc-finger</keyword>
<dbReference type="GeneID" id="132800137"/>
<dbReference type="RefSeq" id="XP_060669123.1">
    <property type="nucleotide sequence ID" value="XM_060813140.1"/>
</dbReference>
<dbReference type="PROSITE" id="PS50966">
    <property type="entry name" value="ZF_SWIM"/>
    <property type="match status" value="1"/>
</dbReference>
<evidence type="ECO:0000256" key="2">
    <source>
        <dbReference type="ARBA" id="ARBA00022723"/>
    </source>
</evidence>
<name>A0ABM3ZXC1_ZIZJJ</name>
<evidence type="ECO:0000259" key="8">
    <source>
        <dbReference type="PROSITE" id="PS50966"/>
    </source>
</evidence>
<dbReference type="SMART" id="SM00575">
    <property type="entry name" value="ZnF_PMZ"/>
    <property type="match status" value="1"/>
</dbReference>
<feature type="domain" description="SWIM-type" evidence="8">
    <location>
        <begin position="235"/>
        <end position="271"/>
    </location>
</feature>
<evidence type="ECO:0000256" key="3">
    <source>
        <dbReference type="ARBA" id="ARBA00022771"/>
    </source>
</evidence>
<evidence type="ECO:0000256" key="5">
    <source>
        <dbReference type="PROSITE-ProRule" id="PRU00325"/>
    </source>
</evidence>
<keyword evidence="9" id="KW-1185">Reference proteome</keyword>
<dbReference type="Pfam" id="PF04434">
    <property type="entry name" value="SWIM"/>
    <property type="match status" value="1"/>
</dbReference>
<dbReference type="Pfam" id="PF10551">
    <property type="entry name" value="MULE"/>
    <property type="match status" value="1"/>
</dbReference>
<dbReference type="Proteomes" id="UP001652623">
    <property type="component" value="Chromosome 12"/>
</dbReference>
<keyword evidence="2 6" id="KW-0479">Metal-binding</keyword>
<dbReference type="InterPro" id="IPR007527">
    <property type="entry name" value="Znf_SWIM"/>
</dbReference>